<feature type="compositionally biased region" description="Low complexity" evidence="5">
    <location>
        <begin position="236"/>
        <end position="250"/>
    </location>
</feature>
<dbReference type="Proteomes" id="UP000199103">
    <property type="component" value="Chromosome I"/>
</dbReference>
<dbReference type="EMBL" id="LT629772">
    <property type="protein sequence ID" value="SDR86613.1"/>
    <property type="molecule type" value="Genomic_DNA"/>
</dbReference>
<name>A0A1H1MIK6_9ACTN</name>
<evidence type="ECO:0000256" key="5">
    <source>
        <dbReference type="SAM" id="MobiDB-lite"/>
    </source>
</evidence>
<keyword evidence="2" id="KW-0812">Transmembrane</keyword>
<gene>
    <name evidence="6" type="ORF">SAMN04489812_0154</name>
</gene>
<dbReference type="InterPro" id="IPR032808">
    <property type="entry name" value="DoxX"/>
</dbReference>
<feature type="region of interest" description="Disordered" evidence="5">
    <location>
        <begin position="212"/>
        <end position="290"/>
    </location>
</feature>
<proteinExistence type="predicted"/>
<dbReference type="RefSeq" id="WP_091518334.1">
    <property type="nucleotide sequence ID" value="NZ_LT629772.1"/>
</dbReference>
<keyword evidence="3" id="KW-1133">Transmembrane helix</keyword>
<dbReference type="GO" id="GO:0016020">
    <property type="term" value="C:membrane"/>
    <property type="evidence" value="ECO:0007669"/>
    <property type="project" value="UniProtKB-SubCell"/>
</dbReference>
<protein>
    <submittedName>
        <fullName evidence="6">Uncharacterized membrane protein YphA, DoxX/SURF4 family</fullName>
    </submittedName>
</protein>
<evidence type="ECO:0000313" key="7">
    <source>
        <dbReference type="Proteomes" id="UP000199103"/>
    </source>
</evidence>
<feature type="compositionally biased region" description="Basic and acidic residues" evidence="5">
    <location>
        <begin position="251"/>
        <end position="268"/>
    </location>
</feature>
<dbReference type="OrthoDB" id="329282at2"/>
<dbReference type="STRING" id="630515.SAMN04489812_0154"/>
<dbReference type="Pfam" id="PF07681">
    <property type="entry name" value="DoxX"/>
    <property type="match status" value="1"/>
</dbReference>
<evidence type="ECO:0000256" key="3">
    <source>
        <dbReference type="ARBA" id="ARBA00022989"/>
    </source>
</evidence>
<accession>A0A1H1MIK6</accession>
<evidence type="ECO:0000256" key="1">
    <source>
        <dbReference type="ARBA" id="ARBA00004141"/>
    </source>
</evidence>
<evidence type="ECO:0000256" key="4">
    <source>
        <dbReference type="ARBA" id="ARBA00023136"/>
    </source>
</evidence>
<keyword evidence="7" id="KW-1185">Reference proteome</keyword>
<reference evidence="6 7" key="1">
    <citation type="submission" date="2016-10" db="EMBL/GenBank/DDBJ databases">
        <authorList>
            <person name="de Groot N.N."/>
        </authorList>
    </citation>
    <scope>NUCLEOTIDE SEQUENCE [LARGE SCALE GENOMIC DNA]</scope>
    <source>
        <strain evidence="6 7">DSM 21800</strain>
    </source>
</reference>
<feature type="compositionally biased region" description="Basic and acidic residues" evidence="5">
    <location>
        <begin position="281"/>
        <end position="290"/>
    </location>
</feature>
<evidence type="ECO:0000256" key="2">
    <source>
        <dbReference type="ARBA" id="ARBA00022692"/>
    </source>
</evidence>
<comment type="subcellular location">
    <subcellularLocation>
        <location evidence="1">Membrane</location>
        <topology evidence="1">Multi-pass membrane protein</topology>
    </subcellularLocation>
</comment>
<organism evidence="6 7">
    <name type="scientific">Microlunatus soli</name>
    <dbReference type="NCBI Taxonomy" id="630515"/>
    <lineage>
        <taxon>Bacteria</taxon>
        <taxon>Bacillati</taxon>
        <taxon>Actinomycetota</taxon>
        <taxon>Actinomycetes</taxon>
        <taxon>Propionibacteriales</taxon>
        <taxon>Propionibacteriaceae</taxon>
        <taxon>Microlunatus</taxon>
    </lineage>
</organism>
<sequence>MTLVRAIGRTMLSSYFVLSGIRAIRNPGEFVPDAQPLTDRVVPTAKRFAPEQVSGFIPEDTATLVRMNGAIQVAGGVALATGKGRRLGAGLLALSMIPTTLARHPFWSRTDPEEKARDRQQFVKNIGLLGGVVIASRDTEGRPGLGWRANEGRELAIKRTKQAKKAAKKALQQSTGEAATAAIGSGLAFVGEAVEEGRKARKKAAKRAKAVAEQAQKDAKQASKSAQKKTRKTVQKASKSASKSAGALQKSAEDAQKRARSAAEDAAKNVRSAASQARGQLGEHIELGNN</sequence>
<evidence type="ECO:0000313" key="6">
    <source>
        <dbReference type="EMBL" id="SDR86613.1"/>
    </source>
</evidence>
<dbReference type="AlphaFoldDB" id="A0A1H1MIK6"/>
<keyword evidence="4" id="KW-0472">Membrane</keyword>